<dbReference type="Proteomes" id="UP000246635">
    <property type="component" value="Unassembled WGS sequence"/>
</dbReference>
<dbReference type="GO" id="GO:0016758">
    <property type="term" value="F:hexosyltransferase activity"/>
    <property type="evidence" value="ECO:0007669"/>
    <property type="project" value="UniProtKB-ARBA"/>
</dbReference>
<evidence type="ECO:0000313" key="4">
    <source>
        <dbReference type="Proteomes" id="UP000246635"/>
    </source>
</evidence>
<dbReference type="PANTHER" id="PTHR22916:SF3">
    <property type="entry name" value="UDP-GLCNAC:BETAGAL BETA-1,3-N-ACETYLGLUCOSAMINYLTRANSFERASE-LIKE PROTEIN 1"/>
    <property type="match status" value="1"/>
</dbReference>
<dbReference type="EMBL" id="QGTQ01000008">
    <property type="protein sequence ID" value="PWW02767.1"/>
    <property type="molecule type" value="Genomic_DNA"/>
</dbReference>
<gene>
    <name evidence="3" type="ORF">DFQ01_10843</name>
</gene>
<feature type="domain" description="Glycosyltransferase 2-like" evidence="2">
    <location>
        <begin position="296"/>
        <end position="419"/>
    </location>
</feature>
<dbReference type="AlphaFoldDB" id="A0A2V2YU31"/>
<proteinExistence type="inferred from homology"/>
<dbReference type="OrthoDB" id="396512at2"/>
<dbReference type="InterPro" id="IPR029044">
    <property type="entry name" value="Nucleotide-diphossugar_trans"/>
</dbReference>
<feature type="domain" description="Glycosyltransferase 2-like" evidence="2">
    <location>
        <begin position="12"/>
        <end position="143"/>
    </location>
</feature>
<name>A0A2V2YU31_9BACL</name>
<dbReference type="InterPro" id="IPR001173">
    <property type="entry name" value="Glyco_trans_2-like"/>
</dbReference>
<protein>
    <submittedName>
        <fullName evidence="3">Glycosyltransferase involved in cell wall biosynthesis</fullName>
    </submittedName>
</protein>
<dbReference type="PANTHER" id="PTHR22916">
    <property type="entry name" value="GLYCOSYLTRANSFERASE"/>
    <property type="match status" value="1"/>
</dbReference>
<evidence type="ECO:0000259" key="2">
    <source>
        <dbReference type="Pfam" id="PF00535"/>
    </source>
</evidence>
<dbReference type="SUPFAM" id="SSF53448">
    <property type="entry name" value="Nucleotide-diphospho-sugar transferases"/>
    <property type="match status" value="2"/>
</dbReference>
<dbReference type="RefSeq" id="WP_110044253.1">
    <property type="nucleotide sequence ID" value="NZ_CP054612.1"/>
</dbReference>
<evidence type="ECO:0000256" key="1">
    <source>
        <dbReference type="ARBA" id="ARBA00006739"/>
    </source>
</evidence>
<comment type="caution">
    <text evidence="3">The sequence shown here is derived from an EMBL/GenBank/DDBJ whole genome shotgun (WGS) entry which is preliminary data.</text>
</comment>
<dbReference type="Gene3D" id="3.90.550.10">
    <property type="entry name" value="Spore Coat Polysaccharide Biosynthesis Protein SpsA, Chain A"/>
    <property type="match status" value="2"/>
</dbReference>
<accession>A0A2V2YU31</accession>
<comment type="similarity">
    <text evidence="1">Belongs to the glycosyltransferase 2 family.</text>
</comment>
<dbReference type="Pfam" id="PF00535">
    <property type="entry name" value="Glycos_transf_2"/>
    <property type="match status" value="2"/>
</dbReference>
<keyword evidence="4" id="KW-1185">Reference proteome</keyword>
<organism evidence="3 4">
    <name type="scientific">Paenibacillus cellulosilyticus</name>
    <dbReference type="NCBI Taxonomy" id="375489"/>
    <lineage>
        <taxon>Bacteria</taxon>
        <taxon>Bacillati</taxon>
        <taxon>Bacillota</taxon>
        <taxon>Bacilli</taxon>
        <taxon>Bacillales</taxon>
        <taxon>Paenibacillaceae</taxon>
        <taxon>Paenibacillus</taxon>
    </lineage>
</organism>
<sequence length="660" mass="77355">MLANNQEEAKITVLMPVYNRADYIPFAIQSVLAQSYAGWRLIILDDASTDHTYEAANPFLTDSKIQYMRFTTNRGTGAVLADALSFIQTPYFVILDSDDWLDMRALEVLLREMENQDESIGLVFGNSVSWRENEGRIQIRSVEKHRSFANKYDFMLYHPMIQPRFFRTAAVREVGGFELDDPHQGRYMEDRYILLKLIGKYQFHYVNANLYHLRLHASNISNKKNSTKFEETRLYVYPKILKQWGDEYEPIFEASSGSGWLHLSTLLPRTTDLPVLKADRTAKNDNLSNFSEDKVTVVLPTYNRASYISEAIQSVLDQTLQDWQLLIIDDASTDQTEEIVAAYMNDCRISYVKRPVNGGIGSVLNDALKLVSTPYFMQLDADDWIEKDTISTLLQAMEDAGDSTALAYGNSVHHKIKKDGIKTEILQHRTFRDKYEVLLYRWMITPRFYRTNSVRAVGGWDMDVPFHARYAEDRQMFYKLAEHFKFLHMDRELYHSRIHGTNQSLSNREKYAEIRIYLVQYFFHKWRGAEQTNHRMEWHMNEQGWPQFRLVPIEQRKQKYLYILVAAERNGLAEQEKRKMTSFFKQISGTHYTVFVFTLDRVNNKGRYLRGIALEDWNNEPIKEEFLPFPDRIYTHDVLLYNKAKAWGSTVGCSVVFYSY</sequence>
<reference evidence="3 4" key="1">
    <citation type="submission" date="2018-05" db="EMBL/GenBank/DDBJ databases">
        <title>Genomic Encyclopedia of Type Strains, Phase III (KMG-III): the genomes of soil and plant-associated and newly described type strains.</title>
        <authorList>
            <person name="Whitman W."/>
        </authorList>
    </citation>
    <scope>NUCLEOTIDE SEQUENCE [LARGE SCALE GENOMIC DNA]</scope>
    <source>
        <strain evidence="3 4">CECT 5696</strain>
    </source>
</reference>
<evidence type="ECO:0000313" key="3">
    <source>
        <dbReference type="EMBL" id="PWW02767.1"/>
    </source>
</evidence>
<dbReference type="CDD" id="cd00761">
    <property type="entry name" value="Glyco_tranf_GTA_type"/>
    <property type="match status" value="2"/>
</dbReference>
<keyword evidence="3" id="KW-0808">Transferase</keyword>